<evidence type="ECO:0000313" key="2">
    <source>
        <dbReference type="Proteomes" id="UP001156921"/>
    </source>
</evidence>
<reference evidence="2" key="1">
    <citation type="journal article" date="2019" name="Int. J. Syst. Evol. Microbiol.">
        <title>The Global Catalogue of Microorganisms (GCM) 10K type strain sequencing project: providing services to taxonomists for standard genome sequencing and annotation.</title>
        <authorList>
            <consortium name="The Broad Institute Genomics Platform"/>
            <consortium name="The Broad Institute Genome Sequencing Center for Infectious Disease"/>
            <person name="Wu L."/>
            <person name="Ma J."/>
        </authorList>
    </citation>
    <scope>NUCLEOTIDE SEQUENCE [LARGE SCALE GENOMIC DNA]</scope>
    <source>
        <strain evidence="2">NBRC 110107</strain>
    </source>
</reference>
<sequence>MAKEKDEVADELRALKMLMILQLLRQGVKQSQIAAVLGVSEATMSRMLPTGITKAVSKGTAAETGG</sequence>
<keyword evidence="2" id="KW-1185">Reference proteome</keyword>
<evidence type="ECO:0008006" key="3">
    <source>
        <dbReference type="Google" id="ProtNLM"/>
    </source>
</evidence>
<evidence type="ECO:0000313" key="1">
    <source>
        <dbReference type="EMBL" id="GLS02595.1"/>
    </source>
</evidence>
<dbReference type="Pfam" id="PF13384">
    <property type="entry name" value="HTH_23"/>
    <property type="match status" value="1"/>
</dbReference>
<organism evidence="1 2">
    <name type="scientific">Brevundimonas denitrificans</name>
    <dbReference type="NCBI Taxonomy" id="1443434"/>
    <lineage>
        <taxon>Bacteria</taxon>
        <taxon>Pseudomonadati</taxon>
        <taxon>Pseudomonadota</taxon>
        <taxon>Alphaproteobacteria</taxon>
        <taxon>Caulobacterales</taxon>
        <taxon>Caulobacteraceae</taxon>
        <taxon>Brevundimonas</taxon>
    </lineage>
</organism>
<gene>
    <name evidence="1" type="ORF">GCM10007859_26220</name>
</gene>
<comment type="caution">
    <text evidence="1">The sequence shown here is derived from an EMBL/GenBank/DDBJ whole genome shotgun (WGS) entry which is preliminary data.</text>
</comment>
<proteinExistence type="predicted"/>
<dbReference type="EMBL" id="BSOY01000081">
    <property type="protein sequence ID" value="GLS02595.1"/>
    <property type="molecule type" value="Genomic_DNA"/>
</dbReference>
<dbReference type="Gene3D" id="1.10.10.60">
    <property type="entry name" value="Homeodomain-like"/>
    <property type="match status" value="1"/>
</dbReference>
<dbReference type="Proteomes" id="UP001156921">
    <property type="component" value="Unassembled WGS sequence"/>
</dbReference>
<accession>A0ABQ6BKM6</accession>
<dbReference type="RefSeq" id="WP_284223469.1">
    <property type="nucleotide sequence ID" value="NZ_BSOY01000081.1"/>
</dbReference>
<name>A0ABQ6BKM6_9CAUL</name>
<protein>
    <recommendedName>
        <fullName evidence="3">HTH cro/C1-type domain-containing protein</fullName>
    </recommendedName>
</protein>